<dbReference type="EMBL" id="LTBA01000021">
    <property type="protein sequence ID" value="KYH34229.1"/>
    <property type="molecule type" value="Genomic_DNA"/>
</dbReference>
<keyword evidence="4" id="KW-1185">Reference proteome</keyword>
<dbReference type="PATRIC" id="fig|1121338.3.peg.1846"/>
<accession>A0A151B2R9</accession>
<proteinExistence type="predicted"/>
<gene>
    <name evidence="3" type="ORF">CLTEP_18040</name>
</gene>
<feature type="transmembrane region" description="Helical" evidence="1">
    <location>
        <begin position="247"/>
        <end position="263"/>
    </location>
</feature>
<dbReference type="Proteomes" id="UP000075531">
    <property type="component" value="Unassembled WGS sequence"/>
</dbReference>
<dbReference type="STRING" id="1121338.CLTEP_18040"/>
<feature type="transmembrane region" description="Helical" evidence="1">
    <location>
        <begin position="207"/>
        <end position="226"/>
    </location>
</feature>
<name>A0A151B2R9_9CLOT</name>
<dbReference type="GO" id="GO:0004175">
    <property type="term" value="F:endopeptidase activity"/>
    <property type="evidence" value="ECO:0007669"/>
    <property type="project" value="UniProtKB-ARBA"/>
</dbReference>
<keyword evidence="3" id="KW-0378">Hydrolase</keyword>
<evidence type="ECO:0000313" key="3">
    <source>
        <dbReference type="EMBL" id="KYH34229.1"/>
    </source>
</evidence>
<feature type="transmembrane region" description="Helical" evidence="1">
    <location>
        <begin position="184"/>
        <end position="201"/>
    </location>
</feature>
<feature type="transmembrane region" description="Helical" evidence="1">
    <location>
        <begin position="146"/>
        <end position="164"/>
    </location>
</feature>
<dbReference type="InterPro" id="IPR003675">
    <property type="entry name" value="Rce1/LyrA-like_dom"/>
</dbReference>
<dbReference type="GO" id="GO:0006508">
    <property type="term" value="P:proteolysis"/>
    <property type="evidence" value="ECO:0007669"/>
    <property type="project" value="UniProtKB-KW"/>
</dbReference>
<dbReference type="PANTHER" id="PTHR39430:SF1">
    <property type="entry name" value="PROTEASE"/>
    <property type="match status" value="1"/>
</dbReference>
<dbReference type="RefSeq" id="WP_066825634.1">
    <property type="nucleotide sequence ID" value="NZ_LTBA01000021.1"/>
</dbReference>
<dbReference type="OrthoDB" id="324900at2"/>
<dbReference type="Pfam" id="PF02517">
    <property type="entry name" value="Rce1-like"/>
    <property type="match status" value="1"/>
</dbReference>
<keyword evidence="1" id="KW-0812">Transmembrane</keyword>
<protein>
    <submittedName>
        <fullName evidence="3">CAAX amino terminal protease self-immunity</fullName>
    </submittedName>
</protein>
<dbReference type="AlphaFoldDB" id="A0A151B2R9"/>
<feature type="transmembrane region" description="Helical" evidence="1">
    <location>
        <begin position="68"/>
        <end position="90"/>
    </location>
</feature>
<feature type="transmembrane region" description="Helical" evidence="1">
    <location>
        <begin position="23"/>
        <end position="48"/>
    </location>
</feature>
<dbReference type="PANTHER" id="PTHR39430">
    <property type="entry name" value="MEMBRANE-ASSOCIATED PROTEASE-RELATED"/>
    <property type="match status" value="1"/>
</dbReference>
<feature type="transmembrane region" description="Helical" evidence="1">
    <location>
        <begin position="283"/>
        <end position="302"/>
    </location>
</feature>
<feature type="transmembrane region" description="Helical" evidence="1">
    <location>
        <begin position="110"/>
        <end position="134"/>
    </location>
</feature>
<sequence>MKRNFRELVQDSRVFLQAKQSRFLPNVFVAIILFLGIMFVGEALSVFPGLVVRKFFMFRGANGRALDFTIRMLLIPCGFSILAFFGWVKFVERRPICTMGFEKDNFIRKYIRGFVIGFLMLSICAGIFGIFNLVTIDNSNSSVKGLNALSGIFIVLIGWIVQGASEEVMVRGWLMPVIGARHNAIFGIFVSSIIFGALHLANSNIGVLPMINLILFGIFAAFYVVWEGGLWGICAVHSAWNWAQGNIFGFEVSGIIPAGGILIDLDPIKGNDIITGGPFGVEGGLVCSIVLLTGIVILIMLINKRNFRNLIK</sequence>
<evidence type="ECO:0000313" key="4">
    <source>
        <dbReference type="Proteomes" id="UP000075531"/>
    </source>
</evidence>
<evidence type="ECO:0000259" key="2">
    <source>
        <dbReference type="Pfam" id="PF02517"/>
    </source>
</evidence>
<comment type="caution">
    <text evidence="3">The sequence shown here is derived from an EMBL/GenBank/DDBJ whole genome shotgun (WGS) entry which is preliminary data.</text>
</comment>
<evidence type="ECO:0000256" key="1">
    <source>
        <dbReference type="SAM" id="Phobius"/>
    </source>
</evidence>
<keyword evidence="1" id="KW-0472">Membrane</keyword>
<organism evidence="3 4">
    <name type="scientific">Clostridium tepidiprofundi DSM 19306</name>
    <dbReference type="NCBI Taxonomy" id="1121338"/>
    <lineage>
        <taxon>Bacteria</taxon>
        <taxon>Bacillati</taxon>
        <taxon>Bacillota</taxon>
        <taxon>Clostridia</taxon>
        <taxon>Eubacteriales</taxon>
        <taxon>Clostridiaceae</taxon>
        <taxon>Clostridium</taxon>
    </lineage>
</organism>
<keyword evidence="1" id="KW-1133">Transmembrane helix</keyword>
<keyword evidence="3" id="KW-0645">Protease</keyword>
<feature type="domain" description="CAAX prenyl protease 2/Lysostaphin resistance protein A-like" evidence="2">
    <location>
        <begin position="152"/>
        <end position="242"/>
    </location>
</feature>
<dbReference type="GO" id="GO:0080120">
    <property type="term" value="P:CAAX-box protein maturation"/>
    <property type="evidence" value="ECO:0007669"/>
    <property type="project" value="UniProtKB-ARBA"/>
</dbReference>
<reference evidence="3 4" key="1">
    <citation type="submission" date="2016-02" db="EMBL/GenBank/DDBJ databases">
        <title>Genome sequence of Clostridium tepidiprofundi DSM 19306.</title>
        <authorList>
            <person name="Poehlein A."/>
            <person name="Daniel R."/>
        </authorList>
    </citation>
    <scope>NUCLEOTIDE SEQUENCE [LARGE SCALE GENOMIC DNA]</scope>
    <source>
        <strain evidence="3 4">DSM 19306</strain>
    </source>
</reference>